<accession>A0A974CY94</accession>
<organism evidence="2 3">
    <name type="scientific">Xenopus laevis</name>
    <name type="common">African clawed frog</name>
    <dbReference type="NCBI Taxonomy" id="8355"/>
    <lineage>
        <taxon>Eukaryota</taxon>
        <taxon>Metazoa</taxon>
        <taxon>Chordata</taxon>
        <taxon>Craniata</taxon>
        <taxon>Vertebrata</taxon>
        <taxon>Euteleostomi</taxon>
        <taxon>Amphibia</taxon>
        <taxon>Batrachia</taxon>
        <taxon>Anura</taxon>
        <taxon>Pipoidea</taxon>
        <taxon>Pipidae</taxon>
        <taxon>Xenopodinae</taxon>
        <taxon>Xenopus</taxon>
        <taxon>Xenopus</taxon>
    </lineage>
</organism>
<proteinExistence type="predicted"/>
<gene>
    <name evidence="2" type="ORF">XELAEV_18028406mg</name>
</gene>
<keyword evidence="1" id="KW-1133">Transmembrane helix</keyword>
<keyword evidence="1" id="KW-0472">Membrane</keyword>
<dbReference type="Proteomes" id="UP000694892">
    <property type="component" value="Chromosome 5L"/>
</dbReference>
<evidence type="ECO:0000313" key="2">
    <source>
        <dbReference type="EMBL" id="OCT81583.1"/>
    </source>
</evidence>
<dbReference type="EMBL" id="CM004474">
    <property type="protein sequence ID" value="OCT81583.1"/>
    <property type="molecule type" value="Genomic_DNA"/>
</dbReference>
<reference evidence="3" key="1">
    <citation type="journal article" date="2016" name="Nature">
        <title>Genome evolution in the allotetraploid frog Xenopus laevis.</title>
        <authorList>
            <person name="Session A.M."/>
            <person name="Uno Y."/>
            <person name="Kwon T."/>
            <person name="Chapman J.A."/>
            <person name="Toyoda A."/>
            <person name="Takahashi S."/>
            <person name="Fukui A."/>
            <person name="Hikosaka A."/>
            <person name="Suzuki A."/>
            <person name="Kondo M."/>
            <person name="van Heeringen S.J."/>
            <person name="Quigley I."/>
            <person name="Heinz S."/>
            <person name="Ogino H."/>
            <person name="Ochi H."/>
            <person name="Hellsten U."/>
            <person name="Lyons J.B."/>
            <person name="Simakov O."/>
            <person name="Putnam N."/>
            <person name="Stites J."/>
            <person name="Kuroki Y."/>
            <person name="Tanaka T."/>
            <person name="Michiue T."/>
            <person name="Watanabe M."/>
            <person name="Bogdanovic O."/>
            <person name="Lister R."/>
            <person name="Georgiou G."/>
            <person name="Paranjpe S.S."/>
            <person name="van Kruijsbergen I."/>
            <person name="Shu S."/>
            <person name="Carlson J."/>
            <person name="Kinoshita T."/>
            <person name="Ohta Y."/>
            <person name="Mawaribuchi S."/>
            <person name="Jenkins J."/>
            <person name="Grimwood J."/>
            <person name="Schmutz J."/>
            <person name="Mitros T."/>
            <person name="Mozaffari S.V."/>
            <person name="Suzuki Y."/>
            <person name="Haramoto Y."/>
            <person name="Yamamoto T.S."/>
            <person name="Takagi C."/>
            <person name="Heald R."/>
            <person name="Miller K."/>
            <person name="Haudenschild C."/>
            <person name="Kitzman J."/>
            <person name="Nakayama T."/>
            <person name="Izutsu Y."/>
            <person name="Robert J."/>
            <person name="Fortriede J."/>
            <person name="Burns K."/>
            <person name="Lotay V."/>
            <person name="Karimi K."/>
            <person name="Yasuoka Y."/>
            <person name="Dichmann D.S."/>
            <person name="Flajnik M.F."/>
            <person name="Houston D.W."/>
            <person name="Shendure J."/>
            <person name="DuPasquier L."/>
            <person name="Vize P.D."/>
            <person name="Zorn A.M."/>
            <person name="Ito M."/>
            <person name="Marcotte E.M."/>
            <person name="Wallingford J.B."/>
            <person name="Ito Y."/>
            <person name="Asashima M."/>
            <person name="Ueno N."/>
            <person name="Matsuda Y."/>
            <person name="Veenstra G.J."/>
            <person name="Fujiyama A."/>
            <person name="Harland R.M."/>
            <person name="Taira M."/>
            <person name="Rokhsar D.S."/>
        </authorList>
    </citation>
    <scope>NUCLEOTIDE SEQUENCE [LARGE SCALE GENOMIC DNA]</scope>
    <source>
        <strain evidence="3">J</strain>
    </source>
</reference>
<dbReference type="AlphaFoldDB" id="A0A974CY94"/>
<protein>
    <submittedName>
        <fullName evidence="2">Uncharacterized protein</fullName>
    </submittedName>
</protein>
<name>A0A974CY94_XENLA</name>
<feature type="transmembrane region" description="Helical" evidence="1">
    <location>
        <begin position="28"/>
        <end position="60"/>
    </location>
</feature>
<sequence length="66" mass="7142">MYWLFCCSSKLLNTSVRCSFVSSLWYMAILAAHCAILAAHCAILAAHCAILAAHCAILAVQPLSSW</sequence>
<evidence type="ECO:0000256" key="1">
    <source>
        <dbReference type="SAM" id="Phobius"/>
    </source>
</evidence>
<evidence type="ECO:0000313" key="3">
    <source>
        <dbReference type="Proteomes" id="UP000694892"/>
    </source>
</evidence>
<keyword evidence="1" id="KW-0812">Transmembrane</keyword>